<keyword evidence="3" id="KW-1185">Reference proteome</keyword>
<sequence length="127" mass="14113">MEWHSPLRSDDLIFAPSILAFGSKIEKTVRANRKETKLQKKQLRVVRTQSNPPPEIELENEVESRVNENPTQTLESEKVEVDSPEEVPNTKSIGTESWLSSSKSMSANVLAKLPVAISLPTTKAISS</sequence>
<accession>A0ABR0QDA1</accession>
<name>A0ABR0QDA1_GOSAR</name>
<feature type="compositionally biased region" description="Polar residues" evidence="1">
    <location>
        <begin position="89"/>
        <end position="98"/>
    </location>
</feature>
<evidence type="ECO:0000256" key="1">
    <source>
        <dbReference type="SAM" id="MobiDB-lite"/>
    </source>
</evidence>
<evidence type="ECO:0000313" key="3">
    <source>
        <dbReference type="Proteomes" id="UP001358586"/>
    </source>
</evidence>
<proteinExistence type="predicted"/>
<dbReference type="Proteomes" id="UP001358586">
    <property type="component" value="Chromosome 4"/>
</dbReference>
<comment type="caution">
    <text evidence="2">The sequence shown here is derived from an EMBL/GenBank/DDBJ whole genome shotgun (WGS) entry which is preliminary data.</text>
</comment>
<dbReference type="EMBL" id="JARKNE010000004">
    <property type="protein sequence ID" value="KAK5836917.1"/>
    <property type="molecule type" value="Genomic_DNA"/>
</dbReference>
<evidence type="ECO:0000313" key="2">
    <source>
        <dbReference type="EMBL" id="KAK5836917.1"/>
    </source>
</evidence>
<organism evidence="2 3">
    <name type="scientific">Gossypium arboreum</name>
    <name type="common">Tree cotton</name>
    <name type="synonym">Gossypium nanking</name>
    <dbReference type="NCBI Taxonomy" id="29729"/>
    <lineage>
        <taxon>Eukaryota</taxon>
        <taxon>Viridiplantae</taxon>
        <taxon>Streptophyta</taxon>
        <taxon>Embryophyta</taxon>
        <taxon>Tracheophyta</taxon>
        <taxon>Spermatophyta</taxon>
        <taxon>Magnoliopsida</taxon>
        <taxon>eudicotyledons</taxon>
        <taxon>Gunneridae</taxon>
        <taxon>Pentapetalae</taxon>
        <taxon>rosids</taxon>
        <taxon>malvids</taxon>
        <taxon>Malvales</taxon>
        <taxon>Malvaceae</taxon>
        <taxon>Malvoideae</taxon>
        <taxon>Gossypium</taxon>
    </lineage>
</organism>
<feature type="region of interest" description="Disordered" evidence="1">
    <location>
        <begin position="40"/>
        <end position="98"/>
    </location>
</feature>
<protein>
    <submittedName>
        <fullName evidence="2">Uncharacterized protein</fullName>
    </submittedName>
</protein>
<reference evidence="2 3" key="1">
    <citation type="submission" date="2023-03" db="EMBL/GenBank/DDBJ databases">
        <title>WGS of Gossypium arboreum.</title>
        <authorList>
            <person name="Yu D."/>
        </authorList>
    </citation>
    <scope>NUCLEOTIDE SEQUENCE [LARGE SCALE GENOMIC DNA]</scope>
    <source>
        <tissue evidence="2">Leaf</tissue>
    </source>
</reference>
<gene>
    <name evidence="2" type="ORF">PVK06_012722</name>
</gene>